<dbReference type="eggNOG" id="ENOG502QWJ9">
    <property type="taxonomic scope" value="Eukaryota"/>
</dbReference>
<dbReference type="STRING" id="747525.W4KDB7"/>
<evidence type="ECO:0000256" key="2">
    <source>
        <dbReference type="SAM" id="MobiDB-lite"/>
    </source>
</evidence>
<dbReference type="KEGG" id="hir:HETIRDRAFT_474233"/>
<evidence type="ECO:0000313" key="4">
    <source>
        <dbReference type="Proteomes" id="UP000030671"/>
    </source>
</evidence>
<sequence length="384" mass="42289">MMAPASKAKAAGVSASSFFDLKAQLAKREEEVLENKAAGKVAAGAVQRRDKKISQWARQNKGVKSRAARDIELEAVDEPTLESARAALERKAKIYDKLMKGKSGGLTDKQFDMLLVDFDSKPMANFGSDSEDIDESLTVPEPLDEADPVIEYEDEFGRMRTAPRSEVPRHLLPRNVKGGDGDGDEGYVIENPVNFFPVYEPSAERTAAIDEALAEGNKPLNTHYDSTREVRAKGAGFYQFSADEETRKKQMEELLAARGETERNREDLGAVDLKPGEVDGLQASGHGLKGRATEKRKRELEERRLLLDAKRRKGKGKAEDQRLSQPIPPSPSMDEGTKPPTVTDPFVALEAQRPKPYGSTAGSIDTDAFLADIEQTIFKGRRPS</sequence>
<proteinExistence type="predicted"/>
<dbReference type="PANTHER" id="PTHR15885">
    <property type="entry name" value="COILED-COIL DOMAIN-CONTAINING PROTEIN 174"/>
    <property type="match status" value="1"/>
</dbReference>
<dbReference type="EMBL" id="KI925457">
    <property type="protein sequence ID" value="ETW83086.1"/>
    <property type="molecule type" value="Genomic_DNA"/>
</dbReference>
<dbReference type="HOGENOM" id="CLU_721907_0_0_1"/>
<feature type="compositionally biased region" description="Basic and acidic residues" evidence="2">
    <location>
        <begin position="259"/>
        <end position="268"/>
    </location>
</feature>
<gene>
    <name evidence="3" type="ORF">HETIRDRAFT_474233</name>
</gene>
<dbReference type="InParanoid" id="W4KDB7"/>
<dbReference type="GeneID" id="20677557"/>
<dbReference type="PANTHER" id="PTHR15885:SF1">
    <property type="entry name" value="COILED-COIL DOMAIN-CONTAINING PROTEIN 174"/>
    <property type="match status" value="1"/>
</dbReference>
<dbReference type="GO" id="GO:0005634">
    <property type="term" value="C:nucleus"/>
    <property type="evidence" value="ECO:0007669"/>
    <property type="project" value="TreeGrafter"/>
</dbReference>
<dbReference type="OrthoDB" id="333551at2759"/>
<accession>W4KDB7</accession>
<dbReference type="FunCoup" id="W4KDB7">
    <property type="interactions" value="436"/>
</dbReference>
<evidence type="ECO:0000256" key="1">
    <source>
        <dbReference type="ARBA" id="ARBA00023054"/>
    </source>
</evidence>
<dbReference type="Pfam" id="PF13300">
    <property type="entry name" value="DUF4078"/>
    <property type="match status" value="1"/>
</dbReference>
<name>W4KDB7_HETIT</name>
<feature type="region of interest" description="Disordered" evidence="2">
    <location>
        <begin position="255"/>
        <end position="363"/>
    </location>
</feature>
<dbReference type="InterPro" id="IPR025066">
    <property type="entry name" value="CCDC174-like"/>
</dbReference>
<reference evidence="3 4" key="1">
    <citation type="journal article" date="2012" name="New Phytol.">
        <title>Insight into trade-off between wood decay and parasitism from the genome of a fungal forest pathogen.</title>
        <authorList>
            <person name="Olson A."/>
            <person name="Aerts A."/>
            <person name="Asiegbu F."/>
            <person name="Belbahri L."/>
            <person name="Bouzid O."/>
            <person name="Broberg A."/>
            <person name="Canback B."/>
            <person name="Coutinho P.M."/>
            <person name="Cullen D."/>
            <person name="Dalman K."/>
            <person name="Deflorio G."/>
            <person name="van Diepen L.T."/>
            <person name="Dunand C."/>
            <person name="Duplessis S."/>
            <person name="Durling M."/>
            <person name="Gonthier P."/>
            <person name="Grimwood J."/>
            <person name="Fossdal C.G."/>
            <person name="Hansson D."/>
            <person name="Henrissat B."/>
            <person name="Hietala A."/>
            <person name="Himmelstrand K."/>
            <person name="Hoffmeister D."/>
            <person name="Hogberg N."/>
            <person name="James T.Y."/>
            <person name="Karlsson M."/>
            <person name="Kohler A."/>
            <person name="Kues U."/>
            <person name="Lee Y.H."/>
            <person name="Lin Y.C."/>
            <person name="Lind M."/>
            <person name="Lindquist E."/>
            <person name="Lombard V."/>
            <person name="Lucas S."/>
            <person name="Lunden K."/>
            <person name="Morin E."/>
            <person name="Murat C."/>
            <person name="Park J."/>
            <person name="Raffaello T."/>
            <person name="Rouze P."/>
            <person name="Salamov A."/>
            <person name="Schmutz J."/>
            <person name="Solheim H."/>
            <person name="Stahlberg J."/>
            <person name="Velez H."/>
            <person name="de Vries R.P."/>
            <person name="Wiebenga A."/>
            <person name="Woodward S."/>
            <person name="Yakovlev I."/>
            <person name="Garbelotto M."/>
            <person name="Martin F."/>
            <person name="Grigoriev I.V."/>
            <person name="Stenlid J."/>
        </authorList>
    </citation>
    <scope>NUCLEOTIDE SEQUENCE [LARGE SCALE GENOMIC DNA]</scope>
    <source>
        <strain evidence="3 4">TC 32-1</strain>
    </source>
</reference>
<dbReference type="RefSeq" id="XP_009545370.1">
    <property type="nucleotide sequence ID" value="XM_009547075.1"/>
</dbReference>
<keyword evidence="4" id="KW-1185">Reference proteome</keyword>
<protein>
    <submittedName>
        <fullName evidence="3">Uncharacterized protein</fullName>
    </submittedName>
</protein>
<dbReference type="AlphaFoldDB" id="W4KDB7"/>
<feature type="compositionally biased region" description="Basic and acidic residues" evidence="2">
    <location>
        <begin position="291"/>
        <end position="309"/>
    </location>
</feature>
<evidence type="ECO:0000313" key="3">
    <source>
        <dbReference type="EMBL" id="ETW83086.1"/>
    </source>
</evidence>
<organism evidence="3 4">
    <name type="scientific">Heterobasidion irregulare (strain TC 32-1)</name>
    <dbReference type="NCBI Taxonomy" id="747525"/>
    <lineage>
        <taxon>Eukaryota</taxon>
        <taxon>Fungi</taxon>
        <taxon>Dikarya</taxon>
        <taxon>Basidiomycota</taxon>
        <taxon>Agaricomycotina</taxon>
        <taxon>Agaricomycetes</taxon>
        <taxon>Russulales</taxon>
        <taxon>Bondarzewiaceae</taxon>
        <taxon>Heterobasidion</taxon>
        <taxon>Heterobasidion annosum species complex</taxon>
    </lineage>
</organism>
<keyword evidence="1" id="KW-0175">Coiled coil</keyword>
<dbReference type="Proteomes" id="UP000030671">
    <property type="component" value="Unassembled WGS sequence"/>
</dbReference>